<feature type="transmembrane region" description="Helical" evidence="1">
    <location>
        <begin position="125"/>
        <end position="147"/>
    </location>
</feature>
<feature type="transmembrane region" description="Helical" evidence="1">
    <location>
        <begin position="247"/>
        <end position="266"/>
    </location>
</feature>
<feature type="transmembrane region" description="Helical" evidence="1">
    <location>
        <begin position="59"/>
        <end position="77"/>
    </location>
</feature>
<dbReference type="OrthoDB" id="3174319at2759"/>
<feature type="transmembrane region" description="Helical" evidence="1">
    <location>
        <begin position="97"/>
        <end position="118"/>
    </location>
</feature>
<comment type="caution">
    <text evidence="2">The sequence shown here is derived from an EMBL/GenBank/DDBJ whole genome shotgun (WGS) entry which is preliminary data.</text>
</comment>
<feature type="transmembrane region" description="Helical" evidence="1">
    <location>
        <begin position="33"/>
        <end position="52"/>
    </location>
</feature>
<keyword evidence="3" id="KW-1185">Reference proteome</keyword>
<dbReference type="Proteomes" id="UP000310158">
    <property type="component" value="Unassembled WGS sequence"/>
</dbReference>
<keyword evidence="1" id="KW-0472">Membrane</keyword>
<evidence type="ECO:0000313" key="3">
    <source>
        <dbReference type="Proteomes" id="UP000310158"/>
    </source>
</evidence>
<sequence>MSSNALALSAGISNTFSSIQVDIASLACETAFYSLWAAFFALSTYFLGYKGLSSRVNLTLWLVTFIMFLVSTCHYALSWVNEVSGVVTGQVSEAQTYLPIINYILSDAVLVWRAWVLWDRNIKVIIVPSLTCFAMAVVGFASGGFDIRSLKSGVLMQRPFSPTLLPILAYLLSLFTNILATSLITFKAWKYSRSINAYLGNSSPTNIKVGAILALLVESGFLYCAVWIVFFVSLFSQNSSFKAAMQVIMVQISGIYPTVVIVLVSLQKTAWDMTASIEGVQSVYEMTTGPPPAIRSSLSMNDQPNPPSFNLCQVQSPWDKA</sequence>
<protein>
    <submittedName>
        <fullName evidence="2">Uncharacterized protein</fullName>
    </submittedName>
</protein>
<evidence type="ECO:0000256" key="1">
    <source>
        <dbReference type="SAM" id="Phobius"/>
    </source>
</evidence>
<proteinExistence type="predicted"/>
<accession>A0A4S4L4N4</accession>
<organism evidence="2 3">
    <name type="scientific">Bondarzewia mesenterica</name>
    <dbReference type="NCBI Taxonomy" id="1095465"/>
    <lineage>
        <taxon>Eukaryota</taxon>
        <taxon>Fungi</taxon>
        <taxon>Dikarya</taxon>
        <taxon>Basidiomycota</taxon>
        <taxon>Agaricomycotina</taxon>
        <taxon>Agaricomycetes</taxon>
        <taxon>Russulales</taxon>
        <taxon>Bondarzewiaceae</taxon>
        <taxon>Bondarzewia</taxon>
    </lineage>
</organism>
<feature type="transmembrane region" description="Helical" evidence="1">
    <location>
        <begin position="210"/>
        <end position="235"/>
    </location>
</feature>
<dbReference type="AlphaFoldDB" id="A0A4S4L4N4"/>
<reference evidence="2 3" key="1">
    <citation type="submission" date="2019-02" db="EMBL/GenBank/DDBJ databases">
        <title>Genome sequencing of the rare red list fungi Bondarzewia mesenterica.</title>
        <authorList>
            <person name="Buettner E."/>
            <person name="Kellner H."/>
        </authorList>
    </citation>
    <scope>NUCLEOTIDE SEQUENCE [LARGE SCALE GENOMIC DNA]</scope>
    <source>
        <strain evidence="2 3">DSM 108281</strain>
    </source>
</reference>
<keyword evidence="1" id="KW-0812">Transmembrane</keyword>
<dbReference type="EMBL" id="SGPL01000977">
    <property type="protein sequence ID" value="THH05668.1"/>
    <property type="molecule type" value="Genomic_DNA"/>
</dbReference>
<name>A0A4S4L4N4_9AGAM</name>
<evidence type="ECO:0000313" key="2">
    <source>
        <dbReference type="EMBL" id="THH05668.1"/>
    </source>
</evidence>
<keyword evidence="1" id="KW-1133">Transmembrane helix</keyword>
<gene>
    <name evidence="2" type="ORF">EW146_g9840</name>
</gene>
<feature type="transmembrane region" description="Helical" evidence="1">
    <location>
        <begin position="167"/>
        <end position="189"/>
    </location>
</feature>